<feature type="transmembrane region" description="Helical" evidence="2">
    <location>
        <begin position="208"/>
        <end position="230"/>
    </location>
</feature>
<feature type="region of interest" description="Disordered" evidence="1">
    <location>
        <begin position="123"/>
        <end position="149"/>
    </location>
</feature>
<evidence type="ECO:0008006" key="5">
    <source>
        <dbReference type="Google" id="ProtNLM"/>
    </source>
</evidence>
<feature type="transmembrane region" description="Helical" evidence="2">
    <location>
        <begin position="479"/>
        <end position="500"/>
    </location>
</feature>
<protein>
    <recommendedName>
        <fullName evidence="5">H(+)-exporting diphosphatase</fullName>
    </recommendedName>
</protein>
<feature type="transmembrane region" description="Helical" evidence="2">
    <location>
        <begin position="268"/>
        <end position="288"/>
    </location>
</feature>
<feature type="transmembrane region" description="Helical" evidence="2">
    <location>
        <begin position="774"/>
        <end position="795"/>
    </location>
</feature>
<feature type="transmembrane region" description="Helical" evidence="2">
    <location>
        <begin position="405"/>
        <end position="425"/>
    </location>
</feature>
<reference evidence="3" key="1">
    <citation type="submission" date="2023-10" db="EMBL/GenBank/DDBJ databases">
        <authorList>
            <person name="Chen Y."/>
            <person name="Shah S."/>
            <person name="Dougan E. K."/>
            <person name="Thang M."/>
            <person name="Chan C."/>
        </authorList>
    </citation>
    <scope>NUCLEOTIDE SEQUENCE [LARGE SCALE GENOMIC DNA]</scope>
</reference>
<comment type="caution">
    <text evidence="3">The sequence shown here is derived from an EMBL/GenBank/DDBJ whole genome shotgun (WGS) entry which is preliminary data.</text>
</comment>
<feature type="transmembrane region" description="Helical" evidence="2">
    <location>
        <begin position="48"/>
        <end position="67"/>
    </location>
</feature>
<keyword evidence="2" id="KW-1133">Transmembrane helix</keyword>
<feature type="transmembrane region" description="Helical" evidence="2">
    <location>
        <begin position="167"/>
        <end position="188"/>
    </location>
</feature>
<feature type="transmembrane region" description="Helical" evidence="2">
    <location>
        <begin position="685"/>
        <end position="708"/>
    </location>
</feature>
<feature type="transmembrane region" description="Helical" evidence="2">
    <location>
        <begin position="807"/>
        <end position="832"/>
    </location>
</feature>
<dbReference type="Proteomes" id="UP001189429">
    <property type="component" value="Unassembled WGS sequence"/>
</dbReference>
<feature type="transmembrane region" description="Helical" evidence="2">
    <location>
        <begin position="640"/>
        <end position="673"/>
    </location>
</feature>
<accession>A0ABN9T2W9</accession>
<gene>
    <name evidence="3" type="ORF">PCOR1329_LOCUS35008</name>
</gene>
<feature type="transmembrane region" description="Helical" evidence="2">
    <location>
        <begin position="882"/>
        <end position="904"/>
    </location>
</feature>
<organism evidence="3 4">
    <name type="scientific">Prorocentrum cordatum</name>
    <dbReference type="NCBI Taxonomy" id="2364126"/>
    <lineage>
        <taxon>Eukaryota</taxon>
        <taxon>Sar</taxon>
        <taxon>Alveolata</taxon>
        <taxon>Dinophyceae</taxon>
        <taxon>Prorocentrales</taxon>
        <taxon>Prorocentraceae</taxon>
        <taxon>Prorocentrum</taxon>
    </lineage>
</organism>
<feature type="transmembrane region" description="Helical" evidence="2">
    <location>
        <begin position="242"/>
        <end position="262"/>
    </location>
</feature>
<sequence>MPDGTTCTVKPPGKWGFWMAAGTTEMMCEAGAWVDGKGKPVAEIEMKAATWFLASSIAAAVLAVYVLRKMYYDPEHWLYTWRSGAAGKGGLVAAHARAPGARAAAPATAGAISIHITNVASTAAGESGERQPQPQPVEEGGAGKSATGPSGAVAAQEAQAWSGPSPGLLYCLMFSAVLVPDLVATFVYSAAGVGTDIYEVIASDHWSMLGNCAAIASACWWMVMFVFDMFDSDTWRRGTIRSAVRFLCFSILVLLAFVGFTLKAVKLPWTPLLLCMAVTVCLLALQRVWCSGQAAGIPHFYLAAAACYTVCAVAVLAVWVRWAMSADEPRFLWWNADTKRWLANKYAMVFRVLTPVELATEASTPELQDYCLNKTSIHNTIASTITQDLVTGACGRAFTVIFTQWAGPLMVFACNMLGVGLCLLFSNTMTAISARSEDVPAHDKKKALLAFMKRFLLTIVLAVAIMYISLYVSSAGVKLSSAMLALACTALLVMFLWLAWEVDGSTLNELKEMPLMKHVINVLQSNWVKAIAVGGMNVMIPLILALDRVRQQVRKSCTNYYGTERWTRCPEEERAIVEADQHTPEGRWVRGFLDTWDWTDIFGKVCVLAEVFVLLAVGSKATFIFFSYLNGEIETAGLEIGTIFVMVWAIGLAMFMNPVVPGSAVYLFAGVVLGAQSQKEGSVGIWAGLALACVAGSSAKLMACLGQYTLGYVMGKSVKVQHFVGVTKVGVLAMEAVLKEEGFKLFKVCILVAGPDFPTSVLCGILQLNIPQMILGTLPVVFVSIIPQTLVGVLLTKEGATEGVWSMIATVATGLAAVFQAGATLVFAYGIMQRVEESGDELLKVHRPEHDEVRKLAEKDAEYVKKYGESSAWGQLGTGARATLLGTVALFLLSGLLIALDTLATEKACFRDFYITDKIESPYDEGGLNGKVLSVVLAPRGWIALGLAAAAAVLHVGFGRWLAATARAALEAPGPAAAPGEAAGAAGSPDGGAAPAAAA</sequence>
<feature type="transmembrane region" description="Helical" evidence="2">
    <location>
        <begin position="300"/>
        <end position="324"/>
    </location>
</feature>
<keyword evidence="2" id="KW-0812">Transmembrane</keyword>
<evidence type="ECO:0000313" key="3">
    <source>
        <dbReference type="EMBL" id="CAK0839296.1"/>
    </source>
</evidence>
<feature type="region of interest" description="Disordered" evidence="1">
    <location>
        <begin position="975"/>
        <end position="999"/>
    </location>
</feature>
<evidence type="ECO:0000256" key="2">
    <source>
        <dbReference type="SAM" id="Phobius"/>
    </source>
</evidence>
<proteinExistence type="predicted"/>
<evidence type="ECO:0000256" key="1">
    <source>
        <dbReference type="SAM" id="MobiDB-lite"/>
    </source>
</evidence>
<feature type="transmembrane region" description="Helical" evidence="2">
    <location>
        <begin position="605"/>
        <end position="628"/>
    </location>
</feature>
<name>A0ABN9T2W9_9DINO</name>
<keyword evidence="2" id="KW-0472">Membrane</keyword>
<feature type="transmembrane region" description="Helical" evidence="2">
    <location>
        <begin position="455"/>
        <end position="473"/>
    </location>
</feature>
<evidence type="ECO:0000313" key="4">
    <source>
        <dbReference type="Proteomes" id="UP001189429"/>
    </source>
</evidence>
<dbReference type="EMBL" id="CAUYUJ010014282">
    <property type="protein sequence ID" value="CAK0839296.1"/>
    <property type="molecule type" value="Genomic_DNA"/>
</dbReference>
<keyword evidence="4" id="KW-1185">Reference proteome</keyword>